<dbReference type="AlphaFoldDB" id="A0A3R9EFQ4"/>
<dbReference type="OrthoDB" id="5896879at2"/>
<evidence type="ECO:0000313" key="3">
    <source>
        <dbReference type="Proteomes" id="UP000269041"/>
    </source>
</evidence>
<keyword evidence="3" id="KW-1185">Reference proteome</keyword>
<evidence type="ECO:0000313" key="2">
    <source>
        <dbReference type="EMBL" id="RSD32788.1"/>
    </source>
</evidence>
<accession>A0A3R9EFQ4</accession>
<proteinExistence type="predicted"/>
<feature type="coiled-coil region" evidence="1">
    <location>
        <begin position="51"/>
        <end position="83"/>
    </location>
</feature>
<organism evidence="2 3">
    <name type="scientific">Vibrio pectenicida</name>
    <dbReference type="NCBI Taxonomy" id="62763"/>
    <lineage>
        <taxon>Bacteria</taxon>
        <taxon>Pseudomonadati</taxon>
        <taxon>Pseudomonadota</taxon>
        <taxon>Gammaproteobacteria</taxon>
        <taxon>Vibrionales</taxon>
        <taxon>Vibrionaceae</taxon>
        <taxon>Vibrio</taxon>
    </lineage>
</organism>
<comment type="caution">
    <text evidence="2">The sequence shown here is derived from an EMBL/GenBank/DDBJ whole genome shotgun (WGS) entry which is preliminary data.</text>
</comment>
<protein>
    <submittedName>
        <fullName evidence="2">Uncharacterized protein</fullName>
    </submittedName>
</protein>
<gene>
    <name evidence="2" type="ORF">EJA03_01520</name>
</gene>
<dbReference type="EMBL" id="RSFA01000003">
    <property type="protein sequence ID" value="RSD32788.1"/>
    <property type="molecule type" value="Genomic_DNA"/>
</dbReference>
<sequence>MCNYDGSTIIANSTPEQITTDELMVVKGRKLVRLANSKLGPIFRIKNNNNLENIKLKIAELKKSASENDQEGLKNELNSIQKRDFCWIQSVNA</sequence>
<dbReference type="Proteomes" id="UP000269041">
    <property type="component" value="Unassembled WGS sequence"/>
</dbReference>
<reference evidence="2 3" key="1">
    <citation type="submission" date="2018-12" db="EMBL/GenBank/DDBJ databases">
        <title>Genomic taxonomy of the Vibrionaceae family.</title>
        <authorList>
            <person name="Gomez-Gil B."/>
            <person name="Enciso-Ibarra K."/>
        </authorList>
    </citation>
    <scope>NUCLEOTIDE SEQUENCE [LARGE SCALE GENOMIC DNA]</scope>
    <source>
        <strain evidence="2 3">CAIM 594</strain>
    </source>
</reference>
<name>A0A3R9EFQ4_9VIBR</name>
<evidence type="ECO:0000256" key="1">
    <source>
        <dbReference type="SAM" id="Coils"/>
    </source>
</evidence>
<dbReference type="RefSeq" id="WP_125319480.1">
    <property type="nucleotide sequence ID" value="NZ_AP024889.1"/>
</dbReference>
<keyword evidence="1" id="KW-0175">Coiled coil</keyword>